<evidence type="ECO:0000259" key="5">
    <source>
        <dbReference type="Pfam" id="PF25876"/>
    </source>
</evidence>
<dbReference type="AlphaFoldDB" id="A0A1L9BAL6"/>
<organism evidence="8 9">
    <name type="scientific">Cystobacter ferrugineus</name>
    <dbReference type="NCBI Taxonomy" id="83449"/>
    <lineage>
        <taxon>Bacteria</taxon>
        <taxon>Pseudomonadati</taxon>
        <taxon>Myxococcota</taxon>
        <taxon>Myxococcia</taxon>
        <taxon>Myxococcales</taxon>
        <taxon>Cystobacterineae</taxon>
        <taxon>Archangiaceae</taxon>
        <taxon>Cystobacter</taxon>
    </lineage>
</organism>
<dbReference type="InterPro" id="IPR058624">
    <property type="entry name" value="MdtA-like_HH"/>
</dbReference>
<feature type="region of interest" description="Disordered" evidence="3">
    <location>
        <begin position="341"/>
        <end position="376"/>
    </location>
</feature>
<keyword evidence="4" id="KW-0472">Membrane</keyword>
<dbReference type="GO" id="GO:1990281">
    <property type="term" value="C:efflux pump complex"/>
    <property type="evidence" value="ECO:0007669"/>
    <property type="project" value="TreeGrafter"/>
</dbReference>
<dbReference type="Pfam" id="PF25876">
    <property type="entry name" value="HH_MFP_RND"/>
    <property type="match status" value="1"/>
</dbReference>
<name>A0A1L9BAL6_9BACT</name>
<keyword evidence="9" id="KW-1185">Reference proteome</keyword>
<evidence type="ECO:0000313" key="9">
    <source>
        <dbReference type="Proteomes" id="UP000182229"/>
    </source>
</evidence>
<dbReference type="GO" id="GO:0015562">
    <property type="term" value="F:efflux transmembrane transporter activity"/>
    <property type="evidence" value="ECO:0007669"/>
    <property type="project" value="TreeGrafter"/>
</dbReference>
<gene>
    <name evidence="8" type="ORF">BON30_17245</name>
</gene>
<dbReference type="Proteomes" id="UP000182229">
    <property type="component" value="Unassembled WGS sequence"/>
</dbReference>
<evidence type="ECO:0000256" key="2">
    <source>
        <dbReference type="SAM" id="Coils"/>
    </source>
</evidence>
<dbReference type="Gene3D" id="2.40.50.100">
    <property type="match status" value="1"/>
</dbReference>
<keyword evidence="4" id="KW-1133">Transmembrane helix</keyword>
<dbReference type="Gene3D" id="2.40.30.170">
    <property type="match status" value="1"/>
</dbReference>
<evidence type="ECO:0000256" key="1">
    <source>
        <dbReference type="ARBA" id="ARBA00009477"/>
    </source>
</evidence>
<feature type="compositionally biased region" description="Polar residues" evidence="3">
    <location>
        <begin position="8"/>
        <end position="18"/>
    </location>
</feature>
<feature type="region of interest" description="Disordered" evidence="3">
    <location>
        <begin position="421"/>
        <end position="453"/>
    </location>
</feature>
<evidence type="ECO:0000259" key="7">
    <source>
        <dbReference type="Pfam" id="PF25954"/>
    </source>
</evidence>
<keyword evidence="2" id="KW-0175">Coiled coil</keyword>
<dbReference type="NCBIfam" id="TIGR01730">
    <property type="entry name" value="RND_mfp"/>
    <property type="match status" value="1"/>
</dbReference>
<dbReference type="Gene3D" id="2.40.420.20">
    <property type="match status" value="1"/>
</dbReference>
<dbReference type="Gene3D" id="1.10.287.470">
    <property type="entry name" value="Helix hairpin bin"/>
    <property type="match status" value="1"/>
</dbReference>
<evidence type="ECO:0000259" key="6">
    <source>
        <dbReference type="Pfam" id="PF25917"/>
    </source>
</evidence>
<dbReference type="PANTHER" id="PTHR30469">
    <property type="entry name" value="MULTIDRUG RESISTANCE PROTEIN MDTA"/>
    <property type="match status" value="1"/>
</dbReference>
<feature type="domain" description="CusB-like beta-barrel" evidence="7">
    <location>
        <begin position="253"/>
        <end position="328"/>
    </location>
</feature>
<dbReference type="InterPro" id="IPR006143">
    <property type="entry name" value="RND_pump_MFP"/>
</dbReference>
<keyword evidence="4" id="KW-0812">Transmembrane</keyword>
<dbReference type="PANTHER" id="PTHR30469:SF33">
    <property type="entry name" value="SLR1207 PROTEIN"/>
    <property type="match status" value="1"/>
</dbReference>
<sequence>MSELPQRVETSSPSTQNRPAPGEPAQRRGPPRGWGWWLLGLAVIAAAGAWFFWPRPKDPAASFELARVQRRTVEARVSATGTLSALVTVQVGSQVSGRIQEILVDYNSPVKKGQVIARIDPQLLQAALERSRANLMSARAGLQRARVEAQNSKLQADRARALRAQQFIAQADLDTAEATAQSAQAQVTSAEAALAQAQAAQNEAEVNVRYATIVSPTDGIVISRSVDVGQTVAASLQAPTLFTIAEDLRKMQVNTSIAESDVGRLSDGMAATFTVDAWPGQTFDGVIRQIRNAAQTVQNVVTYDAVIDVQNPEMKLKPGMTANVNIVTARGENVLTVPNAALRFRPPAPPEGSRPGGRGGAEGQEAAAAPPPAGTKTVYVLSQGRPVRVNVKTGVTDGSYTEVEGELNEGDQVITSLSTAGAASGTGAAPGAGGGQRPGGGGGFGGGRRGGLF</sequence>
<feature type="coiled-coil region" evidence="2">
    <location>
        <begin position="142"/>
        <end position="207"/>
    </location>
</feature>
<evidence type="ECO:0000256" key="3">
    <source>
        <dbReference type="SAM" id="MobiDB-lite"/>
    </source>
</evidence>
<dbReference type="SUPFAM" id="SSF111369">
    <property type="entry name" value="HlyD-like secretion proteins"/>
    <property type="match status" value="1"/>
</dbReference>
<dbReference type="Pfam" id="PF25954">
    <property type="entry name" value="Beta-barrel_RND_2"/>
    <property type="match status" value="1"/>
</dbReference>
<dbReference type="InterPro" id="IPR058625">
    <property type="entry name" value="MdtA-like_BSH"/>
</dbReference>
<feature type="domain" description="Multidrug resistance protein MdtA-like barrel-sandwich hybrid" evidence="6">
    <location>
        <begin position="88"/>
        <end position="241"/>
    </location>
</feature>
<comment type="similarity">
    <text evidence="1">Belongs to the membrane fusion protein (MFP) (TC 8.A.1) family.</text>
</comment>
<feature type="transmembrane region" description="Helical" evidence="4">
    <location>
        <begin position="34"/>
        <end position="53"/>
    </location>
</feature>
<dbReference type="STRING" id="83449.BON30_17245"/>
<accession>A0A1L9BAL6</accession>
<comment type="caution">
    <text evidence="8">The sequence shown here is derived from an EMBL/GenBank/DDBJ whole genome shotgun (WGS) entry which is preliminary data.</text>
</comment>
<dbReference type="RefSeq" id="WP_071899440.1">
    <property type="nucleotide sequence ID" value="NZ_MPIN01000004.1"/>
</dbReference>
<evidence type="ECO:0000256" key="4">
    <source>
        <dbReference type="SAM" id="Phobius"/>
    </source>
</evidence>
<feature type="domain" description="Multidrug resistance protein MdtA-like alpha-helical hairpin" evidence="5">
    <location>
        <begin position="135"/>
        <end position="198"/>
    </location>
</feature>
<dbReference type="Pfam" id="PF25917">
    <property type="entry name" value="BSH_RND"/>
    <property type="match status" value="1"/>
</dbReference>
<protein>
    <submittedName>
        <fullName evidence="8">Efflux transporter periplasmic adaptor subunit</fullName>
    </submittedName>
</protein>
<dbReference type="FunFam" id="2.40.30.170:FF:000010">
    <property type="entry name" value="Efflux RND transporter periplasmic adaptor subunit"/>
    <property type="match status" value="1"/>
</dbReference>
<evidence type="ECO:0000313" key="8">
    <source>
        <dbReference type="EMBL" id="OJH39268.1"/>
    </source>
</evidence>
<proteinExistence type="inferred from homology"/>
<feature type="compositionally biased region" description="Gly residues" evidence="3">
    <location>
        <begin position="428"/>
        <end position="453"/>
    </location>
</feature>
<dbReference type="EMBL" id="MPIN01000004">
    <property type="protein sequence ID" value="OJH39268.1"/>
    <property type="molecule type" value="Genomic_DNA"/>
</dbReference>
<reference evidence="9" key="1">
    <citation type="submission" date="2016-11" db="EMBL/GenBank/DDBJ databases">
        <authorList>
            <person name="Shukria A."/>
            <person name="Stevens D.C."/>
        </authorList>
    </citation>
    <scope>NUCLEOTIDE SEQUENCE [LARGE SCALE GENOMIC DNA]</scope>
    <source>
        <strain evidence="9">Cbfe23</strain>
    </source>
</reference>
<feature type="region of interest" description="Disordered" evidence="3">
    <location>
        <begin position="1"/>
        <end position="29"/>
    </location>
</feature>
<dbReference type="OrthoDB" id="9784484at2"/>
<dbReference type="InterPro" id="IPR058792">
    <property type="entry name" value="Beta-barrel_RND_2"/>
</dbReference>
<reference evidence="8 9" key="2">
    <citation type="submission" date="2016-12" db="EMBL/GenBank/DDBJ databases">
        <title>Draft Genome Sequence of Cystobacter ferrugineus Strain Cbfe23.</title>
        <authorList>
            <person name="Akbar S."/>
            <person name="Dowd S.E."/>
            <person name="Stevens D.C."/>
        </authorList>
    </citation>
    <scope>NUCLEOTIDE SEQUENCE [LARGE SCALE GENOMIC DNA]</scope>
    <source>
        <strain evidence="8 9">Cbfe23</strain>
    </source>
</reference>